<dbReference type="Proteomes" id="UP000239477">
    <property type="component" value="Chromosome"/>
</dbReference>
<feature type="region of interest" description="Disordered" evidence="1">
    <location>
        <begin position="1"/>
        <end position="24"/>
    </location>
</feature>
<keyword evidence="3" id="KW-1185">Reference proteome</keyword>
<proteinExistence type="predicted"/>
<organism evidence="2 3">
    <name type="scientific">Achromobacter spanius</name>
    <dbReference type="NCBI Taxonomy" id="217203"/>
    <lineage>
        <taxon>Bacteria</taxon>
        <taxon>Pseudomonadati</taxon>
        <taxon>Pseudomonadota</taxon>
        <taxon>Betaproteobacteria</taxon>
        <taxon>Burkholderiales</taxon>
        <taxon>Alcaligenaceae</taxon>
        <taxon>Achromobacter</taxon>
    </lineage>
</organism>
<dbReference type="EMBL" id="CP023270">
    <property type="protein sequence ID" value="AVJ30125.1"/>
    <property type="molecule type" value="Genomic_DNA"/>
</dbReference>
<dbReference type="InterPro" id="IPR008727">
    <property type="entry name" value="PAAR_motif"/>
</dbReference>
<sequence>MPEIIRKDDSTDHGGSVLEGFPHTNLNGRPMAGVGHQVSCPKCEGVFPIVQGSATFKVNGIPVALHGMTTACGARLIASSSKARVEGHAVRDHRPA</sequence>
<dbReference type="OrthoDB" id="8565659at2"/>
<evidence type="ECO:0008006" key="4">
    <source>
        <dbReference type="Google" id="ProtNLM"/>
    </source>
</evidence>
<dbReference type="CDD" id="cd14744">
    <property type="entry name" value="PAAR_CT_2"/>
    <property type="match status" value="1"/>
</dbReference>
<name>A0A2S0IDL7_9BURK</name>
<protein>
    <recommendedName>
        <fullName evidence="4">PAAR domain-containing protein</fullName>
    </recommendedName>
</protein>
<gene>
    <name evidence="2" type="ORF">CLM73_25180</name>
</gene>
<dbReference type="Pfam" id="PF05488">
    <property type="entry name" value="PAAR_motif"/>
    <property type="match status" value="1"/>
</dbReference>
<evidence type="ECO:0000313" key="3">
    <source>
        <dbReference type="Proteomes" id="UP000239477"/>
    </source>
</evidence>
<reference evidence="2 3" key="1">
    <citation type="submission" date="2017-09" db="EMBL/GenBank/DDBJ databases">
        <title>Genomic, metabolic, and phenotypic characteristics of bacterial isolates from the natural microbiome of the model nematode Caenorhabditis elegans.</title>
        <authorList>
            <person name="Zimmermann J."/>
            <person name="Obeng N."/>
            <person name="Yang W."/>
            <person name="Obeng O."/>
            <person name="Kissoyan K."/>
            <person name="Pees B."/>
            <person name="Dirksen P."/>
            <person name="Hoppner M."/>
            <person name="Franke A."/>
            <person name="Rosenstiel P."/>
            <person name="Leippe M."/>
            <person name="Dierking K."/>
            <person name="Kaleta C."/>
            <person name="Schulenburg H."/>
        </authorList>
    </citation>
    <scope>NUCLEOTIDE SEQUENCE [LARGE SCALE GENOMIC DNA]</scope>
    <source>
        <strain evidence="2 3">MYb73</strain>
    </source>
</reference>
<feature type="compositionally biased region" description="Basic and acidic residues" evidence="1">
    <location>
        <begin position="1"/>
        <end position="12"/>
    </location>
</feature>
<evidence type="ECO:0000256" key="1">
    <source>
        <dbReference type="SAM" id="MobiDB-lite"/>
    </source>
</evidence>
<dbReference type="RefSeq" id="WP_105240755.1">
    <property type="nucleotide sequence ID" value="NZ_CP023270.1"/>
</dbReference>
<dbReference type="AlphaFoldDB" id="A0A2S0IDL7"/>
<dbReference type="Gene3D" id="2.60.200.60">
    <property type="match status" value="1"/>
</dbReference>
<accession>A0A2S0IDL7</accession>
<evidence type="ECO:0000313" key="2">
    <source>
        <dbReference type="EMBL" id="AVJ30125.1"/>
    </source>
</evidence>